<keyword evidence="5 7" id="KW-1133">Transmembrane helix</keyword>
<protein>
    <submittedName>
        <fullName evidence="10">Ferrous-iron efflux pump FieF</fullName>
    </submittedName>
</protein>
<keyword evidence="3" id="KW-0813">Transport</keyword>
<keyword evidence="4 7" id="KW-0812">Transmembrane</keyword>
<feature type="transmembrane region" description="Helical" evidence="7">
    <location>
        <begin position="12"/>
        <end position="31"/>
    </location>
</feature>
<dbReference type="Pfam" id="PF16916">
    <property type="entry name" value="ZT_dimer"/>
    <property type="match status" value="1"/>
</dbReference>
<comment type="subcellular location">
    <subcellularLocation>
        <location evidence="1">Membrane</location>
        <topology evidence="1">Multi-pass membrane protein</topology>
    </subcellularLocation>
</comment>
<dbReference type="RefSeq" id="WP_230056150.1">
    <property type="nucleotide sequence ID" value="NZ_CAJHOE010000001.1"/>
</dbReference>
<name>A0ABM8Q188_9BACT</name>
<feature type="domain" description="Cation efflux protein cytoplasmic" evidence="9">
    <location>
        <begin position="210"/>
        <end position="288"/>
    </location>
</feature>
<comment type="similarity">
    <text evidence="2">Belongs to the cation diffusion facilitator (CDF) transporter (TC 2.A.4) family.</text>
</comment>
<evidence type="ECO:0000259" key="9">
    <source>
        <dbReference type="Pfam" id="PF16916"/>
    </source>
</evidence>
<evidence type="ECO:0000256" key="1">
    <source>
        <dbReference type="ARBA" id="ARBA00004141"/>
    </source>
</evidence>
<evidence type="ECO:0000256" key="2">
    <source>
        <dbReference type="ARBA" id="ARBA00008114"/>
    </source>
</evidence>
<sequence>MKPQNTATKPIVIAAITAFCLAVVKFIAGVFSGSILLLSSAIDSLLDLLVSALNFIAFKKSKQKPNEKFNFGFAKLEALAALFEGLLIVGVAGFIFYESVMKFGAENNEIDTDLSLYVMIFSLAVTGALSYYLSQNAKRTQSLILQADALHYKSDFYTNLAVIAALIVIKFTGFMIIDAIFGVLISGYIANQAISLMKNSVFALLDEALESEKIIQIKDMINAKSEISSFHSLMSRKSGQTCYLSVHLVFNAQILLIDAHSISNEIEDEIRRKFSEFAWEITIHLDPYDDES</sequence>
<evidence type="ECO:0000313" key="11">
    <source>
        <dbReference type="Proteomes" id="UP000789359"/>
    </source>
</evidence>
<dbReference type="PANTHER" id="PTHR43840">
    <property type="entry name" value="MITOCHONDRIAL METAL TRANSPORTER 1-RELATED"/>
    <property type="match status" value="1"/>
</dbReference>
<evidence type="ECO:0000256" key="6">
    <source>
        <dbReference type="ARBA" id="ARBA00023136"/>
    </source>
</evidence>
<feature type="domain" description="Cation efflux protein transmembrane" evidence="8">
    <location>
        <begin position="12"/>
        <end position="205"/>
    </location>
</feature>
<evidence type="ECO:0000313" key="10">
    <source>
        <dbReference type="EMBL" id="CAD7286527.1"/>
    </source>
</evidence>
<feature type="transmembrane region" description="Helical" evidence="7">
    <location>
        <begin position="78"/>
        <end position="96"/>
    </location>
</feature>
<feature type="transmembrane region" description="Helical" evidence="7">
    <location>
        <begin position="160"/>
        <end position="190"/>
    </location>
</feature>
<dbReference type="InterPro" id="IPR002524">
    <property type="entry name" value="Cation_efflux"/>
</dbReference>
<evidence type="ECO:0000256" key="3">
    <source>
        <dbReference type="ARBA" id="ARBA00022448"/>
    </source>
</evidence>
<feature type="transmembrane region" description="Helical" evidence="7">
    <location>
        <begin position="37"/>
        <end position="57"/>
    </location>
</feature>
<proteinExistence type="inferred from homology"/>
<evidence type="ECO:0000256" key="7">
    <source>
        <dbReference type="SAM" id="Phobius"/>
    </source>
</evidence>
<dbReference type="SUPFAM" id="SSF161111">
    <property type="entry name" value="Cation efflux protein transmembrane domain-like"/>
    <property type="match status" value="1"/>
</dbReference>
<accession>A0ABM8Q188</accession>
<gene>
    <name evidence="10" type="primary">fieF_2</name>
    <name evidence="10" type="ORF">LMG8286_00360</name>
</gene>
<dbReference type="InterPro" id="IPR050291">
    <property type="entry name" value="CDF_Transporter"/>
</dbReference>
<evidence type="ECO:0000256" key="4">
    <source>
        <dbReference type="ARBA" id="ARBA00022692"/>
    </source>
</evidence>
<dbReference type="Gene3D" id="3.30.70.1350">
    <property type="entry name" value="Cation efflux protein, cytoplasmic domain"/>
    <property type="match status" value="1"/>
</dbReference>
<evidence type="ECO:0000256" key="5">
    <source>
        <dbReference type="ARBA" id="ARBA00022989"/>
    </source>
</evidence>
<keyword evidence="11" id="KW-1185">Reference proteome</keyword>
<evidence type="ECO:0000259" key="8">
    <source>
        <dbReference type="Pfam" id="PF01545"/>
    </source>
</evidence>
<dbReference type="Gene3D" id="1.20.1510.10">
    <property type="entry name" value="Cation efflux protein transmembrane domain"/>
    <property type="match status" value="1"/>
</dbReference>
<reference evidence="10 11" key="1">
    <citation type="submission" date="2020-11" db="EMBL/GenBank/DDBJ databases">
        <authorList>
            <person name="Peeters C."/>
        </authorList>
    </citation>
    <scope>NUCLEOTIDE SEQUENCE [LARGE SCALE GENOMIC DNA]</scope>
    <source>
        <strain evidence="10 11">LMG 8286</strain>
    </source>
</reference>
<dbReference type="InterPro" id="IPR036837">
    <property type="entry name" value="Cation_efflux_CTD_sf"/>
</dbReference>
<dbReference type="InterPro" id="IPR027470">
    <property type="entry name" value="Cation_efflux_CTD"/>
</dbReference>
<organism evidence="10 11">
    <name type="scientific">Campylobacter suis</name>
    <dbReference type="NCBI Taxonomy" id="2790657"/>
    <lineage>
        <taxon>Bacteria</taxon>
        <taxon>Pseudomonadati</taxon>
        <taxon>Campylobacterota</taxon>
        <taxon>Epsilonproteobacteria</taxon>
        <taxon>Campylobacterales</taxon>
        <taxon>Campylobacteraceae</taxon>
        <taxon>Campylobacter</taxon>
    </lineage>
</organism>
<dbReference type="Proteomes" id="UP000789359">
    <property type="component" value="Unassembled WGS sequence"/>
</dbReference>
<dbReference type="InterPro" id="IPR027469">
    <property type="entry name" value="Cation_efflux_TMD_sf"/>
</dbReference>
<dbReference type="PANTHER" id="PTHR43840:SF15">
    <property type="entry name" value="MITOCHONDRIAL METAL TRANSPORTER 1-RELATED"/>
    <property type="match status" value="1"/>
</dbReference>
<keyword evidence="6 7" id="KW-0472">Membrane</keyword>
<dbReference type="EMBL" id="CAJHOE010000001">
    <property type="protein sequence ID" value="CAD7286527.1"/>
    <property type="molecule type" value="Genomic_DNA"/>
</dbReference>
<dbReference type="Pfam" id="PF01545">
    <property type="entry name" value="Cation_efflux"/>
    <property type="match status" value="1"/>
</dbReference>
<dbReference type="NCBIfam" id="TIGR01297">
    <property type="entry name" value="CDF"/>
    <property type="match status" value="1"/>
</dbReference>
<dbReference type="InterPro" id="IPR058533">
    <property type="entry name" value="Cation_efflux_TM"/>
</dbReference>
<dbReference type="SUPFAM" id="SSF160240">
    <property type="entry name" value="Cation efflux protein cytoplasmic domain-like"/>
    <property type="match status" value="1"/>
</dbReference>
<comment type="caution">
    <text evidence="10">The sequence shown here is derived from an EMBL/GenBank/DDBJ whole genome shotgun (WGS) entry which is preliminary data.</text>
</comment>
<feature type="transmembrane region" description="Helical" evidence="7">
    <location>
        <begin position="116"/>
        <end position="133"/>
    </location>
</feature>